<keyword evidence="3" id="KW-1185">Reference proteome</keyword>
<dbReference type="Pfam" id="PF18758">
    <property type="entry name" value="KDZ"/>
    <property type="match status" value="1"/>
</dbReference>
<dbReference type="PANTHER" id="PTHR33096">
    <property type="entry name" value="CXC2 DOMAIN-CONTAINING PROTEIN"/>
    <property type="match status" value="1"/>
</dbReference>
<dbReference type="OrthoDB" id="5979502at2759"/>
<accession>A0A2G8JXJ0</accession>
<dbReference type="InterPro" id="IPR040521">
    <property type="entry name" value="KDZ"/>
</dbReference>
<comment type="caution">
    <text evidence="2">The sequence shown here is derived from an EMBL/GenBank/DDBJ whole genome shotgun (WGS) entry which is preliminary data.</text>
</comment>
<dbReference type="AlphaFoldDB" id="A0A2G8JXJ0"/>
<evidence type="ECO:0000259" key="1">
    <source>
        <dbReference type="Pfam" id="PF18803"/>
    </source>
</evidence>
<dbReference type="EMBL" id="MRZV01001122">
    <property type="protein sequence ID" value="PIK40454.1"/>
    <property type="molecule type" value="Genomic_DNA"/>
</dbReference>
<organism evidence="2 3">
    <name type="scientific">Stichopus japonicus</name>
    <name type="common">Sea cucumber</name>
    <dbReference type="NCBI Taxonomy" id="307972"/>
    <lineage>
        <taxon>Eukaryota</taxon>
        <taxon>Metazoa</taxon>
        <taxon>Echinodermata</taxon>
        <taxon>Eleutherozoa</taxon>
        <taxon>Echinozoa</taxon>
        <taxon>Holothuroidea</taxon>
        <taxon>Aspidochirotacea</taxon>
        <taxon>Aspidochirotida</taxon>
        <taxon>Stichopodidae</taxon>
        <taxon>Apostichopus</taxon>
    </lineage>
</organism>
<name>A0A2G8JXJ0_STIJA</name>
<proteinExistence type="predicted"/>
<gene>
    <name evidence="2" type="ORF">BSL78_22703</name>
</gene>
<feature type="domain" description="CxC2-like cysteine cluster KDZ transposase-associated" evidence="1">
    <location>
        <begin position="196"/>
        <end position="276"/>
    </location>
</feature>
<dbReference type="PANTHER" id="PTHR33096:SF1">
    <property type="entry name" value="CXC1-LIKE CYSTEINE CLUSTER ASSOCIATED WITH KDZ TRANSPOSASES DOMAIN-CONTAINING PROTEIN"/>
    <property type="match status" value="1"/>
</dbReference>
<protein>
    <recommendedName>
        <fullName evidence="1">CxC2-like cysteine cluster KDZ transposase-associated domain-containing protein</fullName>
    </recommendedName>
</protein>
<evidence type="ECO:0000313" key="2">
    <source>
        <dbReference type="EMBL" id="PIK40454.1"/>
    </source>
</evidence>
<evidence type="ECO:0000313" key="3">
    <source>
        <dbReference type="Proteomes" id="UP000230750"/>
    </source>
</evidence>
<dbReference type="Pfam" id="PF18803">
    <property type="entry name" value="CxC2"/>
    <property type="match status" value="1"/>
</dbReference>
<dbReference type="Proteomes" id="UP000230750">
    <property type="component" value="Unassembled WGS sequence"/>
</dbReference>
<sequence>MEGFALFAFVKVMSSTEKAKLFKCQRKSFKLVSITQGGRLNVKRKRLPVKRRRRKSSFFELFGSILKDDFLPQCEEEYSAQETAVGASLLKKKAAVSTKSYHEKRKASQEAWAEKRQQILSSFVELEMLPPAALCQMENCPEMAACRCNDCGIGTYLCGAHAVTEHQRKLHVPSFWKDGTFSPMYMKQSPWIPRDGHSCASMKERSIVVFDEKGRQHSIPVMFCGCWTDAQQLIFLKLWPATATRPEVAFHWDLMSWLRTMSLECHASLKSLCEALGWMSPPTLPTLVESLQFLDKNVWMETLHPRCPACPTGPDSLELLENYLVWTIIVNCNTMKCSGDVQHLWRQRANELSAWTLFGLKRWKKSTVQSLPPRYPAETFFLEQDKVDDFLKAYKQESTALKDCNAFQAGNAIHTKSTSNLIDETGLFGAVCRHEMPLFFFNLRQGEQLGNAVFLIKHLKNELPSTKHFILYDIACKLHAHLKKSMQDELLASISLAVPAFHVYGHKPSCQMQFSTRRVEGFALSDGEQVERLWSFMRNFCSSTKEMTSSNRIDAFTDALLHYSKKTEGKMGELILQRYHRALDSHASAEKELKDIMVSQVQGAAVITEDDIKRWITQKPTPSAPQISCNF</sequence>
<reference evidence="2 3" key="1">
    <citation type="journal article" date="2017" name="PLoS Biol.">
        <title>The sea cucumber genome provides insights into morphological evolution and visceral regeneration.</title>
        <authorList>
            <person name="Zhang X."/>
            <person name="Sun L."/>
            <person name="Yuan J."/>
            <person name="Sun Y."/>
            <person name="Gao Y."/>
            <person name="Zhang L."/>
            <person name="Li S."/>
            <person name="Dai H."/>
            <person name="Hamel J.F."/>
            <person name="Liu C."/>
            <person name="Yu Y."/>
            <person name="Liu S."/>
            <person name="Lin W."/>
            <person name="Guo K."/>
            <person name="Jin S."/>
            <person name="Xu P."/>
            <person name="Storey K.B."/>
            <person name="Huan P."/>
            <person name="Zhang T."/>
            <person name="Zhou Y."/>
            <person name="Zhang J."/>
            <person name="Lin C."/>
            <person name="Li X."/>
            <person name="Xing L."/>
            <person name="Huo D."/>
            <person name="Sun M."/>
            <person name="Wang L."/>
            <person name="Mercier A."/>
            <person name="Li F."/>
            <person name="Yang H."/>
            <person name="Xiang J."/>
        </authorList>
    </citation>
    <scope>NUCLEOTIDE SEQUENCE [LARGE SCALE GENOMIC DNA]</scope>
    <source>
        <strain evidence="2">Shaxun</strain>
        <tissue evidence="2">Muscle</tissue>
    </source>
</reference>
<dbReference type="InterPro" id="IPR041457">
    <property type="entry name" value="CxC2_KDZ-assoc"/>
</dbReference>